<dbReference type="Gene3D" id="3.20.20.30">
    <property type="entry name" value="Luciferase-like domain"/>
    <property type="match status" value="1"/>
</dbReference>
<accession>A0ABN1TP59</accession>
<keyword evidence="5" id="KW-1185">Reference proteome</keyword>
<comment type="caution">
    <text evidence="4">The sequence shown here is derived from an EMBL/GenBank/DDBJ whole genome shotgun (WGS) entry which is preliminary data.</text>
</comment>
<evidence type="ECO:0000313" key="4">
    <source>
        <dbReference type="EMBL" id="GAA1094537.1"/>
    </source>
</evidence>
<dbReference type="InterPro" id="IPR050766">
    <property type="entry name" value="Bact_Lucif_Oxidored"/>
</dbReference>
<protein>
    <recommendedName>
        <fullName evidence="3">Luciferase-like domain-containing protein</fullName>
    </recommendedName>
</protein>
<feature type="domain" description="Luciferase-like" evidence="3">
    <location>
        <begin position="27"/>
        <end position="324"/>
    </location>
</feature>
<gene>
    <name evidence="4" type="ORF">GCM10009668_07950</name>
</gene>
<evidence type="ECO:0000313" key="5">
    <source>
        <dbReference type="Proteomes" id="UP001501581"/>
    </source>
</evidence>
<dbReference type="Pfam" id="PF00296">
    <property type="entry name" value="Bac_luciferase"/>
    <property type="match status" value="1"/>
</dbReference>
<dbReference type="InterPro" id="IPR036661">
    <property type="entry name" value="Luciferase-like_sf"/>
</dbReference>
<evidence type="ECO:0000259" key="3">
    <source>
        <dbReference type="Pfam" id="PF00296"/>
    </source>
</evidence>
<dbReference type="Proteomes" id="UP001501581">
    <property type="component" value="Unassembled WGS sequence"/>
</dbReference>
<evidence type="ECO:0000256" key="1">
    <source>
        <dbReference type="ARBA" id="ARBA00023002"/>
    </source>
</evidence>
<dbReference type="InterPro" id="IPR011251">
    <property type="entry name" value="Luciferase-like_dom"/>
</dbReference>
<proteinExistence type="predicted"/>
<evidence type="ECO:0000256" key="2">
    <source>
        <dbReference type="ARBA" id="ARBA00023033"/>
    </source>
</evidence>
<keyword evidence="1" id="KW-0560">Oxidoreductase</keyword>
<keyword evidence="2" id="KW-0503">Monooxygenase</keyword>
<dbReference type="PANTHER" id="PTHR30137">
    <property type="entry name" value="LUCIFERASE-LIKE MONOOXYGENASE"/>
    <property type="match status" value="1"/>
</dbReference>
<sequence>MVKVILQLYPQLRATREERIAKAPIGRDSDLYQQAIREMTGLVQGCEELGLWGVSGIEHHFHSEGYEVGPNPGMLNAYWAGFTSKIRLGQLGYTITTHNPFRVAEDIAMVDHITQGRTFAGFSRGYQQRWTDVIGQNYGSRATKSPTGLTAEQRAELSEAELKAQYENDAINRNMFEENIGLVVDCWTQESIERKDGRWQVPFPYADGIDWSMSATRELGAPGEMDDDNKVRRVSVVPSPYTKPHPQVFVASNASLETVEFCGPRGYIPSYFSKIETAEKFGQAYVDRAAEAGLSYKLGQNQALVRWMQIAETEAEARENILKYDLDIFSDLYTGTTPMKIEGDPADAIANCGLWMAGSIEQVRDKFISEWKRLPSEYVVMPSHFAQQPAEEVLRQLEMFMTHVKPALDDLTRY</sequence>
<dbReference type="EMBL" id="BAAALG010000002">
    <property type="protein sequence ID" value="GAA1094537.1"/>
    <property type="molecule type" value="Genomic_DNA"/>
</dbReference>
<dbReference type="RefSeq" id="WP_343991595.1">
    <property type="nucleotide sequence ID" value="NZ_BAAALG010000002.1"/>
</dbReference>
<dbReference type="PANTHER" id="PTHR30137:SF8">
    <property type="entry name" value="BLR5498 PROTEIN"/>
    <property type="match status" value="1"/>
</dbReference>
<organism evidence="4 5">
    <name type="scientific">Nocardioides dubius</name>
    <dbReference type="NCBI Taxonomy" id="317019"/>
    <lineage>
        <taxon>Bacteria</taxon>
        <taxon>Bacillati</taxon>
        <taxon>Actinomycetota</taxon>
        <taxon>Actinomycetes</taxon>
        <taxon>Propionibacteriales</taxon>
        <taxon>Nocardioidaceae</taxon>
        <taxon>Nocardioides</taxon>
    </lineage>
</organism>
<reference evidence="4 5" key="1">
    <citation type="journal article" date="2019" name="Int. J. Syst. Evol. Microbiol.">
        <title>The Global Catalogue of Microorganisms (GCM) 10K type strain sequencing project: providing services to taxonomists for standard genome sequencing and annotation.</title>
        <authorList>
            <consortium name="The Broad Institute Genomics Platform"/>
            <consortium name="The Broad Institute Genome Sequencing Center for Infectious Disease"/>
            <person name="Wu L."/>
            <person name="Ma J."/>
        </authorList>
    </citation>
    <scope>NUCLEOTIDE SEQUENCE [LARGE SCALE GENOMIC DNA]</scope>
    <source>
        <strain evidence="4 5">JCM 13008</strain>
    </source>
</reference>
<name>A0ABN1TP59_9ACTN</name>
<dbReference type="SUPFAM" id="SSF51679">
    <property type="entry name" value="Bacterial luciferase-like"/>
    <property type="match status" value="1"/>
</dbReference>